<sequence length="87" mass="9701">MALSNGAIIIITLVACLAAVALAAALYKHWSPAEAHTRFDISREQAVYMQEIRENNYHRLRLIHVGDRPSRGFGSEVSIDTSDQSLY</sequence>
<reference evidence="2" key="2">
    <citation type="submission" date="2020-02" db="EMBL/GenBank/DDBJ databases">
        <authorList>
            <person name="Gilchrist C.L.M."/>
            <person name="Chooi Y.-H."/>
        </authorList>
    </citation>
    <scope>NUCLEOTIDE SEQUENCE</scope>
    <source>
        <strain evidence="2">MST-FP2251</strain>
    </source>
</reference>
<protein>
    <submittedName>
        <fullName evidence="2">Uncharacterized protein</fullName>
    </submittedName>
</protein>
<dbReference type="EMBL" id="VCAU01000120">
    <property type="protein sequence ID" value="KAF9884500.1"/>
    <property type="molecule type" value="Genomic_DNA"/>
</dbReference>
<evidence type="ECO:0000256" key="1">
    <source>
        <dbReference type="SAM" id="SignalP"/>
    </source>
</evidence>
<gene>
    <name evidence="2" type="ORF">FE257_001687</name>
</gene>
<proteinExistence type="predicted"/>
<reference evidence="2" key="1">
    <citation type="journal article" date="2019" name="Beilstein J. Org. Chem.">
        <title>Nanangenines: drimane sesquiterpenoids as the dominant metabolite cohort of a novel Australian fungus, Aspergillus nanangensis.</title>
        <authorList>
            <person name="Lacey H.J."/>
            <person name="Gilchrist C.L.M."/>
            <person name="Crombie A."/>
            <person name="Kalaitzis J.A."/>
            <person name="Vuong D."/>
            <person name="Rutledge P.J."/>
            <person name="Turner P."/>
            <person name="Pitt J.I."/>
            <person name="Lacey E."/>
            <person name="Chooi Y.H."/>
            <person name="Piggott A.M."/>
        </authorList>
    </citation>
    <scope>NUCLEOTIDE SEQUENCE</scope>
    <source>
        <strain evidence="2">MST-FP2251</strain>
    </source>
</reference>
<accession>A0AAD4GPI9</accession>
<feature type="chain" id="PRO_5042217871" evidence="1">
    <location>
        <begin position="24"/>
        <end position="87"/>
    </location>
</feature>
<feature type="signal peptide" evidence="1">
    <location>
        <begin position="1"/>
        <end position="23"/>
    </location>
</feature>
<dbReference type="Proteomes" id="UP001194746">
    <property type="component" value="Unassembled WGS sequence"/>
</dbReference>
<evidence type="ECO:0000313" key="3">
    <source>
        <dbReference type="Proteomes" id="UP001194746"/>
    </source>
</evidence>
<comment type="caution">
    <text evidence="2">The sequence shown here is derived from an EMBL/GenBank/DDBJ whole genome shotgun (WGS) entry which is preliminary data.</text>
</comment>
<keyword evidence="3" id="KW-1185">Reference proteome</keyword>
<organism evidence="2 3">
    <name type="scientific">Aspergillus nanangensis</name>
    <dbReference type="NCBI Taxonomy" id="2582783"/>
    <lineage>
        <taxon>Eukaryota</taxon>
        <taxon>Fungi</taxon>
        <taxon>Dikarya</taxon>
        <taxon>Ascomycota</taxon>
        <taxon>Pezizomycotina</taxon>
        <taxon>Eurotiomycetes</taxon>
        <taxon>Eurotiomycetidae</taxon>
        <taxon>Eurotiales</taxon>
        <taxon>Aspergillaceae</taxon>
        <taxon>Aspergillus</taxon>
        <taxon>Aspergillus subgen. Circumdati</taxon>
    </lineage>
</organism>
<name>A0AAD4GPI9_ASPNN</name>
<dbReference type="AlphaFoldDB" id="A0AAD4GPI9"/>
<evidence type="ECO:0000313" key="2">
    <source>
        <dbReference type="EMBL" id="KAF9884500.1"/>
    </source>
</evidence>
<keyword evidence="1" id="KW-0732">Signal</keyword>